<evidence type="ECO:0000313" key="10">
    <source>
        <dbReference type="EMBL" id="MEE2031224.1"/>
    </source>
</evidence>
<feature type="domain" description="Acyl-CoA dehydrogenase/oxidase C-terminal" evidence="7">
    <location>
        <begin position="343"/>
        <end position="467"/>
    </location>
</feature>
<dbReference type="InterPro" id="IPR013786">
    <property type="entry name" value="AcylCoA_DH/ox_N"/>
</dbReference>
<feature type="region of interest" description="Disordered" evidence="6">
    <location>
        <begin position="1"/>
        <end position="21"/>
    </location>
</feature>
<dbReference type="InterPro" id="IPR006089">
    <property type="entry name" value="Acyl-CoA_DH_CS"/>
</dbReference>
<comment type="caution">
    <text evidence="10">The sequence shown here is derived from an EMBL/GenBank/DDBJ whole genome shotgun (WGS) entry which is preliminary data.</text>
</comment>
<proteinExistence type="inferred from homology"/>
<dbReference type="EMBL" id="JAUZMZ010000011">
    <property type="protein sequence ID" value="MEE2031224.1"/>
    <property type="molecule type" value="Genomic_DNA"/>
</dbReference>
<keyword evidence="5" id="KW-0560">Oxidoreductase</keyword>
<evidence type="ECO:0000259" key="7">
    <source>
        <dbReference type="Pfam" id="PF00441"/>
    </source>
</evidence>
<dbReference type="InterPro" id="IPR009100">
    <property type="entry name" value="AcylCoA_DH/oxidase_NM_dom_sf"/>
</dbReference>
<evidence type="ECO:0000256" key="1">
    <source>
        <dbReference type="ARBA" id="ARBA00001974"/>
    </source>
</evidence>
<dbReference type="Pfam" id="PF00441">
    <property type="entry name" value="Acyl-CoA_dh_1"/>
    <property type="match status" value="1"/>
</dbReference>
<evidence type="ECO:0000313" key="11">
    <source>
        <dbReference type="Proteomes" id="UP001331936"/>
    </source>
</evidence>
<dbReference type="Gene3D" id="2.40.110.10">
    <property type="entry name" value="Butyryl-CoA Dehydrogenase, subunit A, domain 2"/>
    <property type="match status" value="1"/>
</dbReference>
<dbReference type="PANTHER" id="PTHR43884">
    <property type="entry name" value="ACYL-COA DEHYDROGENASE"/>
    <property type="match status" value="1"/>
</dbReference>
<gene>
    <name evidence="10" type="ORF">Q8814_03700</name>
</gene>
<feature type="domain" description="Acyl-CoA oxidase/dehydrogenase middle" evidence="8">
    <location>
        <begin position="223"/>
        <end position="310"/>
    </location>
</feature>
<dbReference type="InterPro" id="IPR046373">
    <property type="entry name" value="Acyl-CoA_Oxase/DH_mid-dom_sf"/>
</dbReference>
<dbReference type="PROSITE" id="PS00073">
    <property type="entry name" value="ACYL_COA_DH_2"/>
    <property type="match status" value="1"/>
</dbReference>
<evidence type="ECO:0000256" key="5">
    <source>
        <dbReference type="RuleBase" id="RU362125"/>
    </source>
</evidence>
<comment type="similarity">
    <text evidence="2 5">Belongs to the acyl-CoA dehydrogenase family.</text>
</comment>
<keyword evidence="4 5" id="KW-0274">FAD</keyword>
<evidence type="ECO:0000256" key="3">
    <source>
        <dbReference type="ARBA" id="ARBA00022630"/>
    </source>
</evidence>
<feature type="domain" description="Acyl-CoA dehydrogenase/oxidase N-terminal" evidence="9">
    <location>
        <begin position="103"/>
        <end position="213"/>
    </location>
</feature>
<dbReference type="Gene3D" id="1.20.140.10">
    <property type="entry name" value="Butyryl-CoA Dehydrogenase, subunit A, domain 3"/>
    <property type="match status" value="1"/>
</dbReference>
<evidence type="ECO:0000259" key="9">
    <source>
        <dbReference type="Pfam" id="PF02771"/>
    </source>
</evidence>
<evidence type="ECO:0000256" key="6">
    <source>
        <dbReference type="SAM" id="MobiDB-lite"/>
    </source>
</evidence>
<dbReference type="InterPro" id="IPR037069">
    <property type="entry name" value="AcylCoA_DH/ox_N_sf"/>
</dbReference>
<dbReference type="Gene3D" id="1.10.540.10">
    <property type="entry name" value="Acyl-CoA dehydrogenase/oxidase, N-terminal domain"/>
    <property type="match status" value="1"/>
</dbReference>
<comment type="cofactor">
    <cofactor evidence="1 5">
        <name>FAD</name>
        <dbReference type="ChEBI" id="CHEBI:57692"/>
    </cofactor>
</comment>
<keyword evidence="3 5" id="KW-0285">Flavoprotein</keyword>
<organism evidence="10 11">
    <name type="scientific">Rhodococcus chondri</name>
    <dbReference type="NCBI Taxonomy" id="3065941"/>
    <lineage>
        <taxon>Bacteria</taxon>
        <taxon>Bacillati</taxon>
        <taxon>Actinomycetota</taxon>
        <taxon>Actinomycetes</taxon>
        <taxon>Mycobacteriales</taxon>
        <taxon>Nocardiaceae</taxon>
        <taxon>Rhodococcus</taxon>
    </lineage>
</organism>
<dbReference type="InterPro" id="IPR006091">
    <property type="entry name" value="Acyl-CoA_Oxase/DH_mid-dom"/>
</dbReference>
<dbReference type="InterPro" id="IPR009075">
    <property type="entry name" value="AcylCo_DH/oxidase_C"/>
</dbReference>
<feature type="compositionally biased region" description="Polar residues" evidence="6">
    <location>
        <begin position="1"/>
        <end position="11"/>
    </location>
</feature>
<dbReference type="PANTHER" id="PTHR43884:SF12">
    <property type="entry name" value="ISOVALERYL-COA DEHYDROGENASE, MITOCHONDRIAL-RELATED"/>
    <property type="match status" value="1"/>
</dbReference>
<dbReference type="SUPFAM" id="SSF47203">
    <property type="entry name" value="Acyl-CoA dehydrogenase C-terminal domain-like"/>
    <property type="match status" value="1"/>
</dbReference>
<dbReference type="InterPro" id="IPR036250">
    <property type="entry name" value="AcylCo_DH-like_C"/>
</dbReference>
<dbReference type="Pfam" id="PF02770">
    <property type="entry name" value="Acyl-CoA_dh_M"/>
    <property type="match status" value="1"/>
</dbReference>
<dbReference type="RefSeq" id="WP_330150655.1">
    <property type="nucleotide sequence ID" value="NZ_JAUZMZ010000011.1"/>
</dbReference>
<evidence type="ECO:0000259" key="8">
    <source>
        <dbReference type="Pfam" id="PF02770"/>
    </source>
</evidence>
<evidence type="ECO:0000256" key="2">
    <source>
        <dbReference type="ARBA" id="ARBA00009347"/>
    </source>
</evidence>
<sequence length="471" mass="49915">MIMSKQDSVPRTTPRDTSAVGLNPFKRDAMGAAMRVLTRITGSELADRYNIRQTIDRVTYQSTKTGFKTLGAATRTFKKVSGGAGPQRLATAPNATFFDLTPTDEQQMITETVREFAAEILRPAAHDADESAAAPADLLARAAELGITLVNVPEAFDGAASERGAVTNTLVAEALAHGDMGLALPILAPSGIAVALTQWGTDEQQQTYLPAFAGEDVPQASVVVTEPRALFDPFALQTKAVRSPSGYRLNGVKSLVPAAGSAELFIVAAELDGRPSFFIVEAKSKGVVIEADPGMGLRAAGLGRLLLTDVAVPQSALLGDEAADARDAHGADRRAEQYADAVRLSRLGWAAMAAGAGQAVLDYVIPYVNEREAFGEPISHRQAVAFMVANIKIELDGLRLVTLRGASRAEQGLSFAREAALARKLAADKGMQFGLDGVQLLGGHGFTKEHPVERWYRDLRAIGVAEGVVLV</sequence>
<reference evidence="10 11" key="1">
    <citation type="submission" date="2023-08" db="EMBL/GenBank/DDBJ databases">
        <authorList>
            <person name="Girao M."/>
            <person name="Carvalho M.F."/>
        </authorList>
    </citation>
    <scope>NUCLEOTIDE SEQUENCE [LARGE SCALE GENOMIC DNA]</scope>
    <source>
        <strain evidence="10 11">CC-R104</strain>
    </source>
</reference>
<protein>
    <submittedName>
        <fullName evidence="10">Acyl-CoA dehydrogenase family protein</fullName>
    </submittedName>
</protein>
<keyword evidence="11" id="KW-1185">Reference proteome</keyword>
<name>A0ABU7JMX1_9NOCA</name>
<dbReference type="Proteomes" id="UP001331936">
    <property type="component" value="Unassembled WGS sequence"/>
</dbReference>
<evidence type="ECO:0000256" key="4">
    <source>
        <dbReference type="ARBA" id="ARBA00022827"/>
    </source>
</evidence>
<dbReference type="Pfam" id="PF02771">
    <property type="entry name" value="Acyl-CoA_dh_N"/>
    <property type="match status" value="1"/>
</dbReference>
<dbReference type="SUPFAM" id="SSF56645">
    <property type="entry name" value="Acyl-CoA dehydrogenase NM domain-like"/>
    <property type="match status" value="1"/>
</dbReference>
<accession>A0ABU7JMX1</accession>